<keyword evidence="5" id="KW-1185">Reference proteome</keyword>
<protein>
    <submittedName>
        <fullName evidence="4">Deoxycytidine triphosphate deaminase</fullName>
    </submittedName>
</protein>
<evidence type="ECO:0000256" key="1">
    <source>
        <dbReference type="ARBA" id="ARBA00022801"/>
    </source>
</evidence>
<dbReference type="InterPro" id="IPR011962">
    <property type="entry name" value="dCTP_deaminase"/>
</dbReference>
<name>A0A1N6IFL4_9BACT</name>
<dbReference type="EMBL" id="FSRG01000006">
    <property type="protein sequence ID" value="SIO30824.1"/>
    <property type="molecule type" value="Genomic_DNA"/>
</dbReference>
<dbReference type="OrthoDB" id="7063135at2"/>
<proteinExistence type="predicted"/>
<keyword evidence="2" id="KW-0546">Nucleotide metabolism</keyword>
<keyword evidence="1" id="KW-0378">Hydrolase</keyword>
<organism evidence="4 5">
    <name type="scientific">Halodesulfovibrio marinisediminis DSM 17456</name>
    <dbReference type="NCBI Taxonomy" id="1121457"/>
    <lineage>
        <taxon>Bacteria</taxon>
        <taxon>Pseudomonadati</taxon>
        <taxon>Thermodesulfobacteriota</taxon>
        <taxon>Desulfovibrionia</taxon>
        <taxon>Desulfovibrionales</taxon>
        <taxon>Desulfovibrionaceae</taxon>
        <taxon>Halodesulfovibrio</taxon>
    </lineage>
</organism>
<dbReference type="Proteomes" id="UP000184694">
    <property type="component" value="Unassembled WGS sequence"/>
</dbReference>
<dbReference type="STRING" id="1121457.SAMN02745161_2703"/>
<accession>A0A1N6IFL4</accession>
<dbReference type="RefSeq" id="WP_074217455.1">
    <property type="nucleotide sequence ID" value="NZ_FSRG01000006.1"/>
</dbReference>
<dbReference type="CDD" id="cd07557">
    <property type="entry name" value="trimeric_dUTPase"/>
    <property type="match status" value="1"/>
</dbReference>
<dbReference type="InterPro" id="IPR033704">
    <property type="entry name" value="dUTPase_trimeric"/>
</dbReference>
<dbReference type="InterPro" id="IPR036157">
    <property type="entry name" value="dUTPase-like_sf"/>
</dbReference>
<evidence type="ECO:0000256" key="3">
    <source>
        <dbReference type="SAM" id="Phobius"/>
    </source>
</evidence>
<dbReference type="Gene3D" id="2.70.40.10">
    <property type="match status" value="1"/>
</dbReference>
<reference evidence="5" key="1">
    <citation type="submission" date="2016-11" db="EMBL/GenBank/DDBJ databases">
        <authorList>
            <person name="Varghese N."/>
            <person name="Submissions S."/>
        </authorList>
    </citation>
    <scope>NUCLEOTIDE SEQUENCE [LARGE SCALE GENOMIC DNA]</scope>
    <source>
        <strain evidence="5">DSM 17456</strain>
    </source>
</reference>
<keyword evidence="3" id="KW-0812">Transmembrane</keyword>
<dbReference type="GO" id="GO:0006229">
    <property type="term" value="P:dUTP biosynthetic process"/>
    <property type="evidence" value="ECO:0007669"/>
    <property type="project" value="InterPro"/>
</dbReference>
<dbReference type="AlphaFoldDB" id="A0A1N6IFL4"/>
<dbReference type="GO" id="GO:0008829">
    <property type="term" value="F:dCTP deaminase activity"/>
    <property type="evidence" value="ECO:0007669"/>
    <property type="project" value="InterPro"/>
</dbReference>
<sequence>MVLSDVDIIKNLGERIGIYPFCEDNVKGASYNLTASKFAWRDDELVHPTEDNKIILEPSSTTLVMTEEAVWVDSSLAGTYHSKVRLVSKGLGHISTTLDPNWVGPSLISVHNYSEDAYHLSVGASFVTLIFDNLLTPSTKASTNTPGRAGLVREHSDEFEEWLEDRNEKEKILTKLKGSSTYKDAKQKITSPWKEFYKQFWFWLIMWLVAWLLILGGPLCVDSFKKLHPNLNYICEHAPTFLVGVPALLALFRIEQRRS</sequence>
<evidence type="ECO:0000313" key="5">
    <source>
        <dbReference type="Proteomes" id="UP000184694"/>
    </source>
</evidence>
<keyword evidence="3" id="KW-1133">Transmembrane helix</keyword>
<evidence type="ECO:0000313" key="4">
    <source>
        <dbReference type="EMBL" id="SIO30824.1"/>
    </source>
</evidence>
<feature type="transmembrane region" description="Helical" evidence="3">
    <location>
        <begin position="231"/>
        <end position="252"/>
    </location>
</feature>
<keyword evidence="3" id="KW-0472">Membrane</keyword>
<dbReference type="SUPFAM" id="SSF51283">
    <property type="entry name" value="dUTPase-like"/>
    <property type="match status" value="1"/>
</dbReference>
<dbReference type="Pfam" id="PF22769">
    <property type="entry name" value="DCD"/>
    <property type="match status" value="1"/>
</dbReference>
<evidence type="ECO:0000256" key="2">
    <source>
        <dbReference type="ARBA" id="ARBA00023080"/>
    </source>
</evidence>
<feature type="transmembrane region" description="Helical" evidence="3">
    <location>
        <begin position="200"/>
        <end position="219"/>
    </location>
</feature>
<gene>
    <name evidence="4" type="ORF">SAMN02745161_2703</name>
</gene>